<dbReference type="OrthoDB" id="6369905at2759"/>
<keyword evidence="2" id="KW-0813">Transport</keyword>
<dbReference type="Pfam" id="PF05193">
    <property type="entry name" value="Peptidase_M16_C"/>
    <property type="match status" value="1"/>
</dbReference>
<gene>
    <name evidence="13" type="ORF">F8M41_001608</name>
</gene>
<keyword evidence="3" id="KW-0679">Respiratory chain</keyword>
<dbReference type="PANTHER" id="PTHR11851:SF209">
    <property type="entry name" value="CYTOCHROME B-C1 COMPLEX SUBUNIT 2, MITOCHONDRIAL"/>
    <property type="match status" value="1"/>
</dbReference>
<dbReference type="SUPFAM" id="SSF63411">
    <property type="entry name" value="LuxS/MPP-like metallohydrolase"/>
    <property type="match status" value="2"/>
</dbReference>
<evidence type="ECO:0000259" key="12">
    <source>
        <dbReference type="Pfam" id="PF05193"/>
    </source>
</evidence>
<evidence type="ECO:0000256" key="10">
    <source>
        <dbReference type="ARBA" id="ARBA00040751"/>
    </source>
</evidence>
<evidence type="ECO:0000256" key="1">
    <source>
        <dbReference type="ARBA" id="ARBA00004443"/>
    </source>
</evidence>
<evidence type="ECO:0000256" key="7">
    <source>
        <dbReference type="ARBA" id="ARBA00023128"/>
    </source>
</evidence>
<evidence type="ECO:0000256" key="6">
    <source>
        <dbReference type="ARBA" id="ARBA00022982"/>
    </source>
</evidence>
<evidence type="ECO:0000313" key="14">
    <source>
        <dbReference type="Proteomes" id="UP000439903"/>
    </source>
</evidence>
<keyword evidence="6" id="KW-0249">Electron transport</keyword>
<evidence type="ECO:0000259" key="11">
    <source>
        <dbReference type="Pfam" id="PF00675"/>
    </source>
</evidence>
<evidence type="ECO:0000256" key="4">
    <source>
        <dbReference type="ARBA" id="ARBA00022792"/>
    </source>
</evidence>
<comment type="subcellular location">
    <subcellularLocation>
        <location evidence="1">Mitochondrion inner membrane</location>
        <topology evidence="1">Peripheral membrane protein</topology>
        <orientation evidence="1">Matrix side</orientation>
    </subcellularLocation>
</comment>
<proteinExistence type="inferred from homology"/>
<feature type="domain" description="Peptidase M16 C-terminal" evidence="12">
    <location>
        <begin position="195"/>
        <end position="364"/>
    </location>
</feature>
<evidence type="ECO:0000256" key="8">
    <source>
        <dbReference type="ARBA" id="ARBA00023136"/>
    </source>
</evidence>
<dbReference type="Pfam" id="PF00675">
    <property type="entry name" value="Peptidase_M16"/>
    <property type="match status" value="1"/>
</dbReference>
<keyword evidence="8" id="KW-0472">Membrane</keyword>
<keyword evidence="7" id="KW-0496">Mitochondrion</keyword>
<dbReference type="InterPro" id="IPR050361">
    <property type="entry name" value="MPP/UQCRC_Complex"/>
</dbReference>
<keyword evidence="13" id="KW-0378">Hydrolase</keyword>
<dbReference type="Gene3D" id="3.30.830.10">
    <property type="entry name" value="Metalloenzyme, LuxS/M16 peptidase-like"/>
    <property type="match status" value="2"/>
</dbReference>
<name>A0A8H3XH60_GIGMA</name>
<dbReference type="EMBL" id="WTPW01001129">
    <property type="protein sequence ID" value="KAF0454389.1"/>
    <property type="molecule type" value="Genomic_DNA"/>
</dbReference>
<keyword evidence="5" id="KW-0809">Transit peptide</keyword>
<dbReference type="FunFam" id="3.30.830.10:FF:000039">
    <property type="entry name" value="Ubiquinol-cytochrome c reductase core subunit 2"/>
    <property type="match status" value="1"/>
</dbReference>
<evidence type="ECO:0000256" key="3">
    <source>
        <dbReference type="ARBA" id="ARBA00022660"/>
    </source>
</evidence>
<dbReference type="InterPro" id="IPR011765">
    <property type="entry name" value="Pept_M16_N"/>
</dbReference>
<evidence type="ECO:0000256" key="2">
    <source>
        <dbReference type="ARBA" id="ARBA00022448"/>
    </source>
</evidence>
<dbReference type="AlphaFoldDB" id="A0A8H3XH60"/>
<keyword evidence="14" id="KW-1185">Reference proteome</keyword>
<keyword evidence="4" id="KW-0999">Mitochondrion inner membrane</keyword>
<organism evidence="13 14">
    <name type="scientific">Gigaspora margarita</name>
    <dbReference type="NCBI Taxonomy" id="4874"/>
    <lineage>
        <taxon>Eukaryota</taxon>
        <taxon>Fungi</taxon>
        <taxon>Fungi incertae sedis</taxon>
        <taxon>Mucoromycota</taxon>
        <taxon>Glomeromycotina</taxon>
        <taxon>Glomeromycetes</taxon>
        <taxon>Diversisporales</taxon>
        <taxon>Gigasporaceae</taxon>
        <taxon>Gigaspora</taxon>
    </lineage>
</organism>
<dbReference type="GO" id="GO:0046872">
    <property type="term" value="F:metal ion binding"/>
    <property type="evidence" value="ECO:0007669"/>
    <property type="project" value="InterPro"/>
</dbReference>
<accession>A0A8H3XH60</accession>
<comment type="similarity">
    <text evidence="9">Belongs to the peptidase M16 family. UQCRC2/QCR2 subfamily.</text>
</comment>
<dbReference type="FunFam" id="3.30.830.10:FF:000021">
    <property type="entry name" value="Cytochrome b-c1 complex subunit 2"/>
    <property type="match status" value="1"/>
</dbReference>
<evidence type="ECO:0000313" key="13">
    <source>
        <dbReference type="EMBL" id="KAF0454389.1"/>
    </source>
</evidence>
<reference evidence="13 14" key="1">
    <citation type="journal article" date="2019" name="Environ. Microbiol.">
        <title>At the nexus of three kingdoms: the genome of the mycorrhizal fungus Gigaspora margarita provides insights into plant, endobacterial and fungal interactions.</title>
        <authorList>
            <person name="Venice F."/>
            <person name="Ghignone S."/>
            <person name="Salvioli di Fossalunga A."/>
            <person name="Amselem J."/>
            <person name="Novero M."/>
            <person name="Xianan X."/>
            <person name="Sedzielewska Toro K."/>
            <person name="Morin E."/>
            <person name="Lipzen A."/>
            <person name="Grigoriev I.V."/>
            <person name="Henrissat B."/>
            <person name="Martin F.M."/>
            <person name="Bonfante P."/>
        </authorList>
    </citation>
    <scope>NUCLEOTIDE SEQUENCE [LARGE SCALE GENOMIC DNA]</scope>
    <source>
        <strain evidence="13 14">BEG34</strain>
    </source>
</reference>
<dbReference type="PANTHER" id="PTHR11851">
    <property type="entry name" value="METALLOPROTEASE"/>
    <property type="match status" value="1"/>
</dbReference>
<dbReference type="InterPro" id="IPR007863">
    <property type="entry name" value="Peptidase_M16_C"/>
</dbReference>
<dbReference type="InterPro" id="IPR011249">
    <property type="entry name" value="Metalloenz_LuxS/M16"/>
</dbReference>
<dbReference type="Proteomes" id="UP000439903">
    <property type="component" value="Unassembled WGS sequence"/>
</dbReference>
<sequence>MLRMCRLSSKFVGSFKLSFSRAYASVAASPVTVTKSKTGITVVSVEDSAPASSISLVVKAGSREEGTDNVGVAHFLKNFAFKNTSTRTAFRTVRETELLGGFLSANLTRENLILSAEFLRGDLGYFMEILSDIIFKTKYDHHEFPSIKESVNFERGAAAAIPEVTTLNAAHAVAFRHGLGNSLFAGDSTKVSNSSDVRAFANKVYTASNIMIVGTSVNHNELLKLTDSLFQNISHTVPSTPIPSKYFGGECRISTPGDSHFVLAFLGAPVDTPEYAALQVLRFLIDGEKSTKWGEGVNALAQKASKLNDTKISSFNAGYSDAGLFGLHISGTATSVYSAARVAVEQLKHAANKISNDEFVRALAKARFNAAASYETRASKTEIFGNQVLFSGKVSTLAEALAQFDRFKVEDIQNVAAKILKGKPTAVALGDISTLPFSDSLSL</sequence>
<evidence type="ECO:0000256" key="9">
    <source>
        <dbReference type="ARBA" id="ARBA00038146"/>
    </source>
</evidence>
<dbReference type="GO" id="GO:0005743">
    <property type="term" value="C:mitochondrial inner membrane"/>
    <property type="evidence" value="ECO:0007669"/>
    <property type="project" value="UniProtKB-SubCell"/>
</dbReference>
<dbReference type="GO" id="GO:0016787">
    <property type="term" value="F:hydrolase activity"/>
    <property type="evidence" value="ECO:0007669"/>
    <property type="project" value="UniProtKB-KW"/>
</dbReference>
<feature type="domain" description="Peptidase M16 N-terminal" evidence="11">
    <location>
        <begin position="42"/>
        <end position="184"/>
    </location>
</feature>
<comment type="caution">
    <text evidence="13">The sequence shown here is derived from an EMBL/GenBank/DDBJ whole genome shotgun (WGS) entry which is preliminary data.</text>
</comment>
<evidence type="ECO:0000256" key="5">
    <source>
        <dbReference type="ARBA" id="ARBA00022946"/>
    </source>
</evidence>
<protein>
    <recommendedName>
        <fullName evidence="10">Cytochrome b-c1 complex subunit 2, mitochondrial</fullName>
    </recommendedName>
</protein>